<evidence type="ECO:0008006" key="3">
    <source>
        <dbReference type="Google" id="ProtNLM"/>
    </source>
</evidence>
<dbReference type="Proteomes" id="UP000063964">
    <property type="component" value="Chromosome"/>
</dbReference>
<dbReference type="STRING" id="888061.AXF15_01190"/>
<proteinExistence type="predicted"/>
<evidence type="ECO:0000313" key="2">
    <source>
        <dbReference type="Proteomes" id="UP000063964"/>
    </source>
</evidence>
<dbReference type="AlphaFoldDB" id="A0A0X8JNA8"/>
<accession>A0A0X8JNA8</accession>
<evidence type="ECO:0000313" key="1">
    <source>
        <dbReference type="EMBL" id="AMD91869.1"/>
    </source>
</evidence>
<dbReference type="RefSeq" id="WP_066602210.1">
    <property type="nucleotide sequence ID" value="NZ_CP014230.1"/>
</dbReference>
<keyword evidence="2" id="KW-1185">Reference proteome</keyword>
<organism evidence="1 2">
    <name type="scientific">Desulfomicrobium orale DSM 12838</name>
    <dbReference type="NCBI Taxonomy" id="888061"/>
    <lineage>
        <taxon>Bacteria</taxon>
        <taxon>Pseudomonadati</taxon>
        <taxon>Thermodesulfobacteriota</taxon>
        <taxon>Desulfovibrionia</taxon>
        <taxon>Desulfovibrionales</taxon>
        <taxon>Desulfomicrobiaceae</taxon>
        <taxon>Desulfomicrobium</taxon>
    </lineage>
</organism>
<reference evidence="2" key="1">
    <citation type="submission" date="2016-02" db="EMBL/GenBank/DDBJ databases">
        <authorList>
            <person name="Holder M.E."/>
            <person name="Ajami N.J."/>
            <person name="Petrosino J.F."/>
        </authorList>
    </citation>
    <scope>NUCLEOTIDE SEQUENCE [LARGE SCALE GENOMIC DNA]</scope>
    <source>
        <strain evidence="2">DSM 12838</strain>
    </source>
</reference>
<name>A0A0X8JNA8_9BACT</name>
<dbReference type="OrthoDB" id="5449294at2"/>
<dbReference type="KEGG" id="doa:AXF15_01190"/>
<gene>
    <name evidence="1" type="ORF">AXF15_01190</name>
</gene>
<dbReference type="EMBL" id="CP014230">
    <property type="protein sequence ID" value="AMD91869.1"/>
    <property type="molecule type" value="Genomic_DNA"/>
</dbReference>
<protein>
    <recommendedName>
        <fullName evidence="3">ParB/Sulfiredoxin domain-containing protein</fullName>
    </recommendedName>
</protein>
<sequence>MDMPDASFRGAPAAGFFSCPGKDIDATGGWLFWKRKPGDSLRRSLIRRGQLFPVLVDSGGSRPVLVAGAARLACLSEEGRSVLCRDVGPLDAWERGLFYLESNAAFDIDDWRVVRALRYFRGLDPARLEEVWTVLGFEPRARRARQAMAWLKLPEEWDGLLAAGNIPLVCVDALEKMDAAEIGALFPLFAAFSWSRGNSVNLLAWLREAGLRENRDIGGMLAAAREGLASDLSPKDAMARITAEIRALRYPELTALERNFAAAARRISAGTGWRLTQPDQFETEAVDMSVRLTCAADVERAARQLADMALADWSGIFMEADS</sequence>